<dbReference type="KEGG" id="coh:EAV92_07530"/>
<dbReference type="Pfam" id="PF04101">
    <property type="entry name" value="Glyco_tran_28_C"/>
    <property type="match status" value="1"/>
</dbReference>
<accession>A0A3G3JW07</accession>
<dbReference type="InterPro" id="IPR007235">
    <property type="entry name" value="Glyco_trans_28_C"/>
</dbReference>
<sequence>MNKDATILIIYSTFGDGHLQVANSLKQTFNDMGYERIHLVDLLAEAHPLWNTLSRFAYLKSTVYCPKLYGLSYHMANSRKQNLWLNQWLHAIGKHKISALIEKWKPDAVIHTFPFLTVPQMSLKRESSMPLTFTVLTDYVLHSRWIHPGTYRYFVATEDLKGEMLRYGVSDKQVVVSGIPVRNPFLKEFILETLFEKYKLNPQRKYLLLAAGAHGVLSNIREQVQTILKGTSFDILLVCGNNGKLAAQMKKTYASEQRIHVFGYVKKMEELMSVSACLVTKAGGITLSEAAVKSLPVVVYRPLPGQEKGNADSLSARGALLIANNLNELSANLVRLEDDGFRQEMARAMGQVREYDAAGTIATNIVREIQQHSFACERVNIQQNRQAVQRYR</sequence>
<keyword evidence="8" id="KW-1185">Reference proteome</keyword>
<comment type="subcellular location">
    <subcellularLocation>
        <location evidence="1">Membrane</location>
    </subcellularLocation>
</comment>
<evidence type="ECO:0000256" key="2">
    <source>
        <dbReference type="ARBA" id="ARBA00006962"/>
    </source>
</evidence>
<keyword evidence="3" id="KW-0328">Glycosyltransferase</keyword>
<reference evidence="7 8" key="1">
    <citation type="submission" date="2018-10" db="EMBL/GenBank/DDBJ databases">
        <title>Genome Sequence of Cohnella sp.</title>
        <authorList>
            <person name="Srinivasan S."/>
            <person name="Kim M.K."/>
        </authorList>
    </citation>
    <scope>NUCLEOTIDE SEQUENCE [LARGE SCALE GENOMIC DNA]</scope>
    <source>
        <strain evidence="7 8">18JY8-7</strain>
    </source>
</reference>
<dbReference type="GO" id="GO:0009247">
    <property type="term" value="P:glycolipid biosynthetic process"/>
    <property type="evidence" value="ECO:0007669"/>
    <property type="project" value="InterPro"/>
</dbReference>
<protein>
    <recommendedName>
        <fullName evidence="9">Glycosyltransferase</fullName>
    </recommendedName>
</protein>
<dbReference type="PANTHER" id="PTHR43025">
    <property type="entry name" value="MONOGALACTOSYLDIACYLGLYCEROL SYNTHASE"/>
    <property type="match status" value="1"/>
</dbReference>
<dbReference type="GO" id="GO:0016758">
    <property type="term" value="F:hexosyltransferase activity"/>
    <property type="evidence" value="ECO:0007669"/>
    <property type="project" value="InterPro"/>
</dbReference>
<dbReference type="EMBL" id="CP033433">
    <property type="protein sequence ID" value="AYQ72433.1"/>
    <property type="molecule type" value="Genomic_DNA"/>
</dbReference>
<dbReference type="Gene3D" id="3.40.50.2000">
    <property type="entry name" value="Glycogen Phosphorylase B"/>
    <property type="match status" value="1"/>
</dbReference>
<dbReference type="InterPro" id="IPR050519">
    <property type="entry name" value="Glycosyltransf_28_UgtP"/>
</dbReference>
<proteinExistence type="inferred from homology"/>
<evidence type="ECO:0000256" key="3">
    <source>
        <dbReference type="ARBA" id="ARBA00022676"/>
    </source>
</evidence>
<feature type="domain" description="Glycosyl transferase family 28 C-terminal" evidence="5">
    <location>
        <begin position="223"/>
        <end position="355"/>
    </location>
</feature>
<dbReference type="Pfam" id="PF06925">
    <property type="entry name" value="MGDG_synth"/>
    <property type="match status" value="1"/>
</dbReference>
<dbReference type="AlphaFoldDB" id="A0A3G3JW07"/>
<evidence type="ECO:0000256" key="1">
    <source>
        <dbReference type="ARBA" id="ARBA00004370"/>
    </source>
</evidence>
<evidence type="ECO:0000313" key="8">
    <source>
        <dbReference type="Proteomes" id="UP000269097"/>
    </source>
</evidence>
<dbReference type="SUPFAM" id="SSF53756">
    <property type="entry name" value="UDP-Glycosyltransferase/glycogen phosphorylase"/>
    <property type="match status" value="1"/>
</dbReference>
<evidence type="ECO:0008006" key="9">
    <source>
        <dbReference type="Google" id="ProtNLM"/>
    </source>
</evidence>
<evidence type="ECO:0000313" key="7">
    <source>
        <dbReference type="EMBL" id="AYQ72433.1"/>
    </source>
</evidence>
<dbReference type="PANTHER" id="PTHR43025:SF3">
    <property type="entry name" value="MONOGALACTOSYLDIACYLGLYCEROL SYNTHASE 1, CHLOROPLASTIC"/>
    <property type="match status" value="1"/>
</dbReference>
<dbReference type="InterPro" id="IPR009695">
    <property type="entry name" value="Diacylglyc_glucosyltr_N"/>
</dbReference>
<gene>
    <name evidence="7" type="ORF">EAV92_07530</name>
</gene>
<dbReference type="Proteomes" id="UP000269097">
    <property type="component" value="Chromosome"/>
</dbReference>
<dbReference type="GO" id="GO:0016020">
    <property type="term" value="C:membrane"/>
    <property type="evidence" value="ECO:0007669"/>
    <property type="project" value="UniProtKB-SubCell"/>
</dbReference>
<keyword evidence="4" id="KW-0808">Transferase</keyword>
<organism evidence="7 8">
    <name type="scientific">Cohnella candidum</name>
    <dbReference type="NCBI Taxonomy" id="2674991"/>
    <lineage>
        <taxon>Bacteria</taxon>
        <taxon>Bacillati</taxon>
        <taxon>Bacillota</taxon>
        <taxon>Bacilli</taxon>
        <taxon>Bacillales</taxon>
        <taxon>Paenibacillaceae</taxon>
        <taxon>Cohnella</taxon>
    </lineage>
</organism>
<dbReference type="RefSeq" id="WP_123040493.1">
    <property type="nucleotide sequence ID" value="NZ_CP033433.1"/>
</dbReference>
<evidence type="ECO:0000259" key="5">
    <source>
        <dbReference type="Pfam" id="PF04101"/>
    </source>
</evidence>
<evidence type="ECO:0000259" key="6">
    <source>
        <dbReference type="Pfam" id="PF06925"/>
    </source>
</evidence>
<name>A0A3G3JW07_9BACL</name>
<evidence type="ECO:0000256" key="4">
    <source>
        <dbReference type="ARBA" id="ARBA00022679"/>
    </source>
</evidence>
<comment type="similarity">
    <text evidence="2">Belongs to the glycosyltransferase 28 family.</text>
</comment>
<feature type="domain" description="Diacylglycerol glucosyltransferase N-terminal" evidence="6">
    <location>
        <begin position="18"/>
        <end position="181"/>
    </location>
</feature>